<sequence>MVEYLKESPTSAKKANRQARLAFAKMYTSGYGSELMAKVSQVRILVHLKTYRIEGSMHVKSDEVEGAPTGVLVWTCSGVVLISRPWFKLTRTLSKKARFTVKR</sequence>
<reference evidence="1" key="1">
    <citation type="submission" date="2020-08" db="EMBL/GenBank/DDBJ databases">
        <title>Multicomponent nature underlies the extraordinary mechanical properties of spider dragline silk.</title>
        <authorList>
            <person name="Kono N."/>
            <person name="Nakamura H."/>
            <person name="Mori M."/>
            <person name="Yoshida Y."/>
            <person name="Ohtoshi R."/>
            <person name="Malay A.D."/>
            <person name="Moran D.A.P."/>
            <person name="Tomita M."/>
            <person name="Numata K."/>
            <person name="Arakawa K."/>
        </authorList>
    </citation>
    <scope>NUCLEOTIDE SEQUENCE</scope>
</reference>
<evidence type="ECO:0000313" key="1">
    <source>
        <dbReference type="EMBL" id="GFY17180.1"/>
    </source>
</evidence>
<accession>A0A8X6VR16</accession>
<dbReference type="EMBL" id="BMAU01021343">
    <property type="protein sequence ID" value="GFY17180.1"/>
    <property type="molecule type" value="Genomic_DNA"/>
</dbReference>
<protein>
    <submittedName>
        <fullName evidence="1">Uncharacterized protein</fullName>
    </submittedName>
</protein>
<name>A0A8X6VR16_TRICX</name>
<keyword evidence="2" id="KW-1185">Reference proteome</keyword>
<gene>
    <name evidence="1" type="ORF">TNCV_1089561</name>
</gene>
<proteinExistence type="predicted"/>
<dbReference type="AlphaFoldDB" id="A0A8X6VR16"/>
<dbReference type="Proteomes" id="UP000887159">
    <property type="component" value="Unassembled WGS sequence"/>
</dbReference>
<comment type="caution">
    <text evidence="1">The sequence shown here is derived from an EMBL/GenBank/DDBJ whole genome shotgun (WGS) entry which is preliminary data.</text>
</comment>
<evidence type="ECO:0000313" key="2">
    <source>
        <dbReference type="Proteomes" id="UP000887159"/>
    </source>
</evidence>
<organism evidence="1 2">
    <name type="scientific">Trichonephila clavipes</name>
    <name type="common">Golden silk orbweaver</name>
    <name type="synonym">Nephila clavipes</name>
    <dbReference type="NCBI Taxonomy" id="2585209"/>
    <lineage>
        <taxon>Eukaryota</taxon>
        <taxon>Metazoa</taxon>
        <taxon>Ecdysozoa</taxon>
        <taxon>Arthropoda</taxon>
        <taxon>Chelicerata</taxon>
        <taxon>Arachnida</taxon>
        <taxon>Araneae</taxon>
        <taxon>Araneomorphae</taxon>
        <taxon>Entelegynae</taxon>
        <taxon>Araneoidea</taxon>
        <taxon>Nephilidae</taxon>
        <taxon>Trichonephila</taxon>
    </lineage>
</organism>